<keyword evidence="7" id="KW-0408">Iron</keyword>
<keyword evidence="12" id="KW-0464">Manganese</keyword>
<dbReference type="GO" id="GO:0003677">
    <property type="term" value="F:DNA binding"/>
    <property type="evidence" value="ECO:0007669"/>
    <property type="project" value="UniProtKB-KW"/>
</dbReference>
<dbReference type="GO" id="GO:0005737">
    <property type="term" value="C:cytoplasm"/>
    <property type="evidence" value="ECO:0007669"/>
    <property type="project" value="UniProtKB-SubCell"/>
</dbReference>
<evidence type="ECO:0000256" key="8">
    <source>
        <dbReference type="ARBA" id="ARBA00023015"/>
    </source>
</evidence>
<evidence type="ECO:0000256" key="10">
    <source>
        <dbReference type="ARBA" id="ARBA00023159"/>
    </source>
</evidence>
<dbReference type="RefSeq" id="WP_173284452.1">
    <property type="nucleotide sequence ID" value="NZ_CP054020.1"/>
</dbReference>
<evidence type="ECO:0000256" key="5">
    <source>
        <dbReference type="ARBA" id="ARBA00022490"/>
    </source>
</evidence>
<dbReference type="KEGG" id="txa:HQN79_04285"/>
<dbReference type="Gene3D" id="1.10.60.10">
    <property type="entry name" value="Iron dependent repressor, metal binding and dimerisation domain"/>
    <property type="match status" value="1"/>
</dbReference>
<evidence type="ECO:0000256" key="11">
    <source>
        <dbReference type="ARBA" id="ARBA00023163"/>
    </source>
</evidence>
<evidence type="ECO:0000256" key="2">
    <source>
        <dbReference type="ARBA" id="ARBA00007871"/>
    </source>
</evidence>
<comment type="subcellular location">
    <subcellularLocation>
        <location evidence="1">Cytoplasm</location>
    </subcellularLocation>
</comment>
<dbReference type="InterPro" id="IPR022689">
    <property type="entry name" value="Iron_dep_repressor"/>
</dbReference>
<dbReference type="InterPro" id="IPR022687">
    <property type="entry name" value="HTH_DTXR"/>
</dbReference>
<name>A0A7D4SIL7_9GAMM</name>
<dbReference type="SUPFAM" id="SSF46785">
    <property type="entry name" value="Winged helix' DNA-binding domain"/>
    <property type="match status" value="1"/>
</dbReference>
<dbReference type="SMART" id="SM00899">
    <property type="entry name" value="FeoA"/>
    <property type="match status" value="1"/>
</dbReference>
<dbReference type="InterPro" id="IPR036390">
    <property type="entry name" value="WH_DNA-bd_sf"/>
</dbReference>
<keyword evidence="10" id="KW-0010">Activator</keyword>
<evidence type="ECO:0000256" key="7">
    <source>
        <dbReference type="ARBA" id="ARBA00023004"/>
    </source>
</evidence>
<evidence type="ECO:0000256" key="9">
    <source>
        <dbReference type="ARBA" id="ARBA00023125"/>
    </source>
</evidence>
<dbReference type="Pfam" id="PF02742">
    <property type="entry name" value="Fe_dep_repr_C"/>
    <property type="match status" value="1"/>
</dbReference>
<dbReference type="InterPro" id="IPR038157">
    <property type="entry name" value="FeoA_core_dom"/>
</dbReference>
<dbReference type="PANTHER" id="PTHR33238:SF11">
    <property type="entry name" value="TRANSCRIPTIONAL REGULATOR MNTR"/>
    <property type="match status" value="1"/>
</dbReference>
<evidence type="ECO:0000256" key="4">
    <source>
        <dbReference type="ARBA" id="ARBA00022386"/>
    </source>
</evidence>
<dbReference type="PROSITE" id="PS50944">
    <property type="entry name" value="HTH_DTXR"/>
    <property type="match status" value="1"/>
</dbReference>
<protein>
    <recommendedName>
        <fullName evidence="4">Transcriptional regulator MntR</fullName>
    </recommendedName>
    <alternativeName>
        <fullName evidence="14">Manganese transport regulator</fullName>
    </alternativeName>
</protein>
<dbReference type="Gene3D" id="2.30.30.90">
    <property type="match status" value="1"/>
</dbReference>
<accession>A0A7D4SIL7</accession>
<dbReference type="Pfam" id="PF01325">
    <property type="entry name" value="Fe_dep_repress"/>
    <property type="match status" value="1"/>
</dbReference>
<keyword evidence="6" id="KW-0678">Repressor</keyword>
<keyword evidence="5" id="KW-0963">Cytoplasm</keyword>
<evidence type="ECO:0000256" key="3">
    <source>
        <dbReference type="ARBA" id="ARBA00011738"/>
    </source>
</evidence>
<dbReference type="AlphaFoldDB" id="A0A7D4SIL7"/>
<evidence type="ECO:0000256" key="14">
    <source>
        <dbReference type="ARBA" id="ARBA00032593"/>
    </source>
</evidence>
<feature type="domain" description="HTH dtxR-type" evidence="15">
    <location>
        <begin position="1"/>
        <end position="73"/>
    </location>
</feature>
<dbReference type="EMBL" id="CP054020">
    <property type="protein sequence ID" value="QKI88839.1"/>
    <property type="molecule type" value="Genomic_DNA"/>
</dbReference>
<comment type="subunit">
    <text evidence="3">Homodimer.</text>
</comment>
<organism evidence="16 17">
    <name type="scientific">Thiomicrorhabdus xiamenensis</name>
    <dbReference type="NCBI Taxonomy" id="2739063"/>
    <lineage>
        <taxon>Bacteria</taxon>
        <taxon>Pseudomonadati</taxon>
        <taxon>Pseudomonadota</taxon>
        <taxon>Gammaproteobacteria</taxon>
        <taxon>Thiotrichales</taxon>
        <taxon>Piscirickettsiaceae</taxon>
        <taxon>Thiomicrorhabdus</taxon>
    </lineage>
</organism>
<dbReference type="Proteomes" id="UP000504724">
    <property type="component" value="Chromosome"/>
</dbReference>
<reference evidence="16 17" key="1">
    <citation type="submission" date="2020-05" db="EMBL/GenBank/DDBJ databases">
        <title>Thiomicrorhabdus sediminis sp.nov. and Thiomicrorhabdus xiamenensis sp.nov., novel sulfur-oxidizing bacteria isolated from coastal sediment.</title>
        <authorList>
            <person name="Liu X."/>
        </authorList>
    </citation>
    <scope>NUCLEOTIDE SEQUENCE [LARGE SCALE GENOMIC DNA]</scope>
    <source>
        <strain evidence="16 17">G2</strain>
    </source>
</reference>
<dbReference type="InterPro" id="IPR008988">
    <property type="entry name" value="Transcriptional_repressor_C"/>
</dbReference>
<sequence length="227" mass="26127">MSQVQKNTPSQAWEDYLKIVYKLEDNTREDKGVQTKDIAERLAVSQASVTNMLKKLAEQGYLEYEPYYGVTLTGHGRKVAMKMIRNHRILELYLVERLGYLWDEVDEEAETLEHYLSDKLVDRMWQDLGQPTQDPHGSPIPSVDGKIERKNLTPLSEIELHQPVILERIKNRTPEELRYLTSIELHIGAQIEIKNRAPLNGPLLIEVDGKALHAIDYRLAMALQVKA</sequence>
<evidence type="ECO:0000256" key="6">
    <source>
        <dbReference type="ARBA" id="ARBA00022491"/>
    </source>
</evidence>
<dbReference type="GO" id="GO:0003700">
    <property type="term" value="F:DNA-binding transcription factor activity"/>
    <property type="evidence" value="ECO:0007669"/>
    <property type="project" value="InterPro"/>
</dbReference>
<comment type="similarity">
    <text evidence="2">Belongs to the DtxR/MntR family.</text>
</comment>
<dbReference type="SUPFAM" id="SSF47979">
    <property type="entry name" value="Iron-dependent repressor protein, dimerization domain"/>
    <property type="match status" value="1"/>
</dbReference>
<dbReference type="Pfam" id="PF04023">
    <property type="entry name" value="FeoA"/>
    <property type="match status" value="1"/>
</dbReference>
<dbReference type="Gene3D" id="1.10.10.10">
    <property type="entry name" value="Winged helix-like DNA-binding domain superfamily/Winged helix DNA-binding domain"/>
    <property type="match status" value="1"/>
</dbReference>
<dbReference type="InterPro" id="IPR050536">
    <property type="entry name" value="DtxR_MntR_Metal-Reg"/>
</dbReference>
<evidence type="ECO:0000256" key="13">
    <source>
        <dbReference type="ARBA" id="ARBA00025185"/>
    </source>
</evidence>
<dbReference type="InterPro" id="IPR007167">
    <property type="entry name" value="Fe-transptr_FeoA-like"/>
</dbReference>
<evidence type="ECO:0000259" key="15">
    <source>
        <dbReference type="PROSITE" id="PS50944"/>
    </source>
</evidence>
<keyword evidence="11" id="KW-0804">Transcription</keyword>
<dbReference type="GO" id="GO:0046983">
    <property type="term" value="F:protein dimerization activity"/>
    <property type="evidence" value="ECO:0007669"/>
    <property type="project" value="InterPro"/>
</dbReference>
<comment type="function">
    <text evidence="13">In the presence of manganese, represses expression of mntH and mntS. Up-regulates expression of mntP.</text>
</comment>
<dbReference type="GO" id="GO:0046914">
    <property type="term" value="F:transition metal ion binding"/>
    <property type="evidence" value="ECO:0007669"/>
    <property type="project" value="InterPro"/>
</dbReference>
<evidence type="ECO:0000313" key="17">
    <source>
        <dbReference type="Proteomes" id="UP000504724"/>
    </source>
</evidence>
<evidence type="ECO:0000256" key="1">
    <source>
        <dbReference type="ARBA" id="ARBA00004496"/>
    </source>
</evidence>
<dbReference type="InterPro" id="IPR036388">
    <property type="entry name" value="WH-like_DNA-bd_sf"/>
</dbReference>
<keyword evidence="8" id="KW-0805">Transcription regulation</keyword>
<evidence type="ECO:0000313" key="16">
    <source>
        <dbReference type="EMBL" id="QKI88839.1"/>
    </source>
</evidence>
<evidence type="ECO:0000256" key="12">
    <source>
        <dbReference type="ARBA" id="ARBA00023211"/>
    </source>
</evidence>
<keyword evidence="17" id="KW-1185">Reference proteome</keyword>
<dbReference type="InterPro" id="IPR001367">
    <property type="entry name" value="Fe_dep_repressor"/>
</dbReference>
<keyword evidence="9" id="KW-0238">DNA-binding</keyword>
<gene>
    <name evidence="16" type="ORF">HQN79_04285</name>
</gene>
<dbReference type="SMART" id="SM00529">
    <property type="entry name" value="HTH_DTXR"/>
    <property type="match status" value="1"/>
</dbReference>
<proteinExistence type="inferred from homology"/>
<dbReference type="InterPro" id="IPR036421">
    <property type="entry name" value="Fe_dep_repressor_sf"/>
</dbReference>
<dbReference type="PANTHER" id="PTHR33238">
    <property type="entry name" value="IRON (METAL) DEPENDENT REPRESSOR, DTXR FAMILY"/>
    <property type="match status" value="1"/>
</dbReference>
<dbReference type="SUPFAM" id="SSF50037">
    <property type="entry name" value="C-terminal domain of transcriptional repressors"/>
    <property type="match status" value="1"/>
</dbReference>